<dbReference type="CDD" id="cd00093">
    <property type="entry name" value="HTH_XRE"/>
    <property type="match status" value="1"/>
</dbReference>
<dbReference type="PANTHER" id="PTHR46558">
    <property type="entry name" value="TRACRIPTIONAL REGULATORY PROTEIN-RELATED-RELATED"/>
    <property type="match status" value="1"/>
</dbReference>
<keyword evidence="2" id="KW-0472">Membrane</keyword>
<reference evidence="4" key="1">
    <citation type="submission" date="2017-05" db="EMBL/GenBank/DDBJ databases">
        <title>The Genome Sequence of Enterococcus sp. 9E7_DIV0242.</title>
        <authorList>
            <consortium name="The Broad Institute Genomics Platform"/>
            <consortium name="The Broad Institute Genomic Center for Infectious Diseases"/>
            <person name="Earl A."/>
            <person name="Manson A."/>
            <person name="Schwartman J."/>
            <person name="Gilmore M."/>
            <person name="Abouelleil A."/>
            <person name="Cao P."/>
            <person name="Chapman S."/>
            <person name="Cusick C."/>
            <person name="Shea T."/>
            <person name="Young S."/>
            <person name="Neafsey D."/>
            <person name="Nusbaum C."/>
            <person name="Birren B."/>
        </authorList>
    </citation>
    <scope>NUCLEOTIDE SEQUENCE [LARGE SCALE GENOMIC DNA]</scope>
    <source>
        <strain evidence="4">9E7_DIV0242</strain>
    </source>
</reference>
<dbReference type="OrthoDB" id="9805856at2"/>
<gene>
    <name evidence="5" type="ORF">A5888_003463</name>
    <name evidence="4" type="ORF">A5888_003757</name>
</gene>
<dbReference type="AlphaFoldDB" id="A0A242K1X6"/>
<keyword evidence="6" id="KW-1185">Reference proteome</keyword>
<keyword evidence="2" id="KW-1133">Transmembrane helix</keyword>
<dbReference type="Proteomes" id="UP000195141">
    <property type="component" value="Chromosome"/>
</dbReference>
<protein>
    <recommendedName>
        <fullName evidence="3">HTH cro/C1-type domain-containing protein</fullName>
    </recommendedName>
</protein>
<dbReference type="GO" id="GO:0003677">
    <property type="term" value="F:DNA binding"/>
    <property type="evidence" value="ECO:0007669"/>
    <property type="project" value="UniProtKB-KW"/>
</dbReference>
<keyword evidence="2" id="KW-0812">Transmembrane</keyword>
<name>A0A242K1X6_9ENTE</name>
<accession>A0A242K1X6</accession>
<dbReference type="Pfam" id="PF01381">
    <property type="entry name" value="HTH_3"/>
    <property type="match status" value="1"/>
</dbReference>
<feature type="transmembrane region" description="Helical" evidence="2">
    <location>
        <begin position="115"/>
        <end position="132"/>
    </location>
</feature>
<feature type="domain" description="HTH cro/C1-type" evidence="3">
    <location>
        <begin position="10"/>
        <end position="64"/>
    </location>
</feature>
<dbReference type="EMBL" id="CP147247">
    <property type="protein sequence ID" value="WYJ91695.1"/>
    <property type="molecule type" value="Genomic_DNA"/>
</dbReference>
<dbReference type="SMART" id="SM00530">
    <property type="entry name" value="HTH_XRE"/>
    <property type="match status" value="1"/>
</dbReference>
<evidence type="ECO:0000313" key="5">
    <source>
        <dbReference type="EMBL" id="WYJ91695.1"/>
    </source>
</evidence>
<keyword evidence="1" id="KW-0238">DNA-binding</keyword>
<evidence type="ECO:0000259" key="3">
    <source>
        <dbReference type="PROSITE" id="PS50943"/>
    </source>
</evidence>
<evidence type="ECO:0000256" key="1">
    <source>
        <dbReference type="ARBA" id="ARBA00023125"/>
    </source>
</evidence>
<evidence type="ECO:0000256" key="2">
    <source>
        <dbReference type="SAM" id="Phobius"/>
    </source>
</evidence>
<sequence>MDTMDIGAHLKTKREEHHLTQEQLANKIFVSRQAISQWENNKTFPDISNLIMLSELYKIPLEQLILKKAIDSTMQKEANQQRQKYARNSTVVLFIVSLTTVIFAIFHKINNNGVVIFYAVLSLLILGIYALYMKKLEAVSEKILYTVVILIVLIFAVATSTSFT</sequence>
<dbReference type="InterPro" id="IPR010982">
    <property type="entry name" value="Lambda_DNA-bd_dom_sf"/>
</dbReference>
<reference evidence="5" key="2">
    <citation type="submission" date="2017-05" db="EMBL/GenBank/DDBJ databases">
        <authorList>
            <consortium name="The Broad Institute Genomics Platform"/>
            <consortium name="The Broad Institute Genomic Center for Infectious Diseases"/>
            <person name="Earl A."/>
            <person name="Manson A."/>
            <person name="Schwartman J."/>
            <person name="Gilmore M."/>
            <person name="Abouelleil A."/>
            <person name="Cao P."/>
            <person name="Chapman S."/>
            <person name="Cusick C."/>
            <person name="Shea T."/>
            <person name="Young S."/>
            <person name="Neafsey D."/>
            <person name="Nusbaum C."/>
            <person name="Birren B."/>
        </authorList>
    </citation>
    <scope>NUCLEOTIDE SEQUENCE</scope>
    <source>
        <strain evidence="5">9E7_DIV0242</strain>
    </source>
</reference>
<proteinExistence type="predicted"/>
<dbReference type="Gene3D" id="1.10.260.40">
    <property type="entry name" value="lambda repressor-like DNA-binding domains"/>
    <property type="match status" value="1"/>
</dbReference>
<dbReference type="RefSeq" id="WP_086350736.1">
    <property type="nucleotide sequence ID" value="NZ_CP147247.1"/>
</dbReference>
<dbReference type="EMBL" id="NGMM01000007">
    <property type="protein sequence ID" value="OTP11658.1"/>
    <property type="molecule type" value="Genomic_DNA"/>
</dbReference>
<feature type="transmembrane region" description="Helical" evidence="2">
    <location>
        <begin position="144"/>
        <end position="163"/>
    </location>
</feature>
<organism evidence="4">
    <name type="scientific">Candidatus Enterococcus clewellii</name>
    <dbReference type="NCBI Taxonomy" id="1834193"/>
    <lineage>
        <taxon>Bacteria</taxon>
        <taxon>Bacillati</taxon>
        <taxon>Bacillota</taxon>
        <taxon>Bacilli</taxon>
        <taxon>Lactobacillales</taxon>
        <taxon>Enterococcaceae</taxon>
        <taxon>Enterococcus</taxon>
    </lineage>
</organism>
<dbReference type="InterPro" id="IPR001387">
    <property type="entry name" value="Cro/C1-type_HTH"/>
</dbReference>
<dbReference type="SUPFAM" id="SSF47413">
    <property type="entry name" value="lambda repressor-like DNA-binding domains"/>
    <property type="match status" value="1"/>
</dbReference>
<dbReference type="PANTHER" id="PTHR46558:SF13">
    <property type="entry name" value="HTH-TYPE TRANSCRIPTIONAL REGULATOR IMMR"/>
    <property type="match status" value="1"/>
</dbReference>
<feature type="transmembrane region" description="Helical" evidence="2">
    <location>
        <begin position="91"/>
        <end position="109"/>
    </location>
</feature>
<reference evidence="5" key="3">
    <citation type="submission" date="2024-03" db="EMBL/GenBank/DDBJ databases">
        <title>The Genome Sequence of Enterococcus sp. DIV0242b.</title>
        <authorList>
            <consortium name="The Broad Institute Genomics Platform"/>
            <consortium name="The Broad Institute Microbial Omics Core"/>
            <consortium name="The Broad Institute Genomic Center for Infectious Diseases"/>
            <person name="Earl A."/>
            <person name="Manson A."/>
            <person name="Gilmore M."/>
            <person name="Schwartman J."/>
            <person name="Shea T."/>
            <person name="Abouelleil A."/>
            <person name="Cao P."/>
            <person name="Chapman S."/>
            <person name="Cusick C."/>
            <person name="Young S."/>
            <person name="Neafsey D."/>
            <person name="Nusbaum C."/>
            <person name="Birren B."/>
        </authorList>
    </citation>
    <scope>NUCLEOTIDE SEQUENCE</scope>
    <source>
        <strain evidence="5">9E7_DIV0242</strain>
    </source>
</reference>
<evidence type="ECO:0000313" key="4">
    <source>
        <dbReference type="EMBL" id="OTP11658.1"/>
    </source>
</evidence>
<evidence type="ECO:0000313" key="6">
    <source>
        <dbReference type="Proteomes" id="UP000195141"/>
    </source>
</evidence>
<dbReference type="PROSITE" id="PS50943">
    <property type="entry name" value="HTH_CROC1"/>
    <property type="match status" value="1"/>
</dbReference>